<evidence type="ECO:0000313" key="3">
    <source>
        <dbReference type="Proteomes" id="UP000830671"/>
    </source>
</evidence>
<gene>
    <name evidence="2" type="ORF">CLUP02_12036</name>
</gene>
<name>A0A9Q8SZK4_9PEZI</name>
<dbReference type="Proteomes" id="UP000830671">
    <property type="component" value="Chromosome 6"/>
</dbReference>
<feature type="region of interest" description="Disordered" evidence="1">
    <location>
        <begin position="1"/>
        <end position="22"/>
    </location>
</feature>
<reference evidence="2" key="1">
    <citation type="journal article" date="2021" name="Mol. Plant Microbe Interact.">
        <title>Complete Genome Sequence of the Plant-Pathogenic Fungus Colletotrichum lupini.</title>
        <authorList>
            <person name="Baroncelli R."/>
            <person name="Pensec F."/>
            <person name="Da Lio D."/>
            <person name="Boufleur T."/>
            <person name="Vicente I."/>
            <person name="Sarrocco S."/>
            <person name="Picot A."/>
            <person name="Baraldi E."/>
            <person name="Sukno S."/>
            <person name="Thon M."/>
            <person name="Le Floch G."/>
        </authorList>
    </citation>
    <scope>NUCLEOTIDE SEQUENCE</scope>
    <source>
        <strain evidence="2">IMI 504893</strain>
    </source>
</reference>
<sequence length="414" mass="45052">MINSLHSSSFAPTVTTPSSASTTDTLTHFHDTVAQHDTNWKRKPTFINHYSLRIHGGRLLQHRESAAKSKCREPPCDTLLRKEQQKQANTYANTQTSHTICRRTASHSLVALWLRKLEAGADLAHKSLTALLRTLQRAALTLSRARLHVPVLVPPARQTATHNPLSVFHQPCQTATLRGLQSCADEPWPLNTSLTRTSRPSIDSGSLAGTGKLGKLGANTTRLIGTRSGTRSLLLFAACDLRRQRALPFSQSQFDARCSILDEAAISASKEATRSCNFQSLEGSGLDADIRTGNRPLNRRNMMTIKGPSHCSCIECLSSPITDAGPDGGYSHNHLFPCSMFRLSHLKSLSNLALAKPSMTMNTRLPMALDLTGPLAALASLQDWPCNTNCLSPKGEPSYSCFLFAFISGPSSDG</sequence>
<protein>
    <submittedName>
        <fullName evidence="2">Uncharacterized protein</fullName>
    </submittedName>
</protein>
<keyword evidence="3" id="KW-1185">Reference proteome</keyword>
<dbReference type="RefSeq" id="XP_049148145.1">
    <property type="nucleotide sequence ID" value="XM_049291000.1"/>
</dbReference>
<dbReference type="EMBL" id="CP019478">
    <property type="protein sequence ID" value="UQC86534.1"/>
    <property type="molecule type" value="Genomic_DNA"/>
</dbReference>
<proteinExistence type="predicted"/>
<evidence type="ECO:0000313" key="2">
    <source>
        <dbReference type="EMBL" id="UQC86534.1"/>
    </source>
</evidence>
<evidence type="ECO:0000256" key="1">
    <source>
        <dbReference type="SAM" id="MobiDB-lite"/>
    </source>
</evidence>
<dbReference type="AlphaFoldDB" id="A0A9Q8SZK4"/>
<dbReference type="GeneID" id="73346010"/>
<organism evidence="2 3">
    <name type="scientific">Colletotrichum lupini</name>
    <dbReference type="NCBI Taxonomy" id="145971"/>
    <lineage>
        <taxon>Eukaryota</taxon>
        <taxon>Fungi</taxon>
        <taxon>Dikarya</taxon>
        <taxon>Ascomycota</taxon>
        <taxon>Pezizomycotina</taxon>
        <taxon>Sordariomycetes</taxon>
        <taxon>Hypocreomycetidae</taxon>
        <taxon>Glomerellales</taxon>
        <taxon>Glomerellaceae</taxon>
        <taxon>Colletotrichum</taxon>
        <taxon>Colletotrichum acutatum species complex</taxon>
    </lineage>
</organism>
<feature type="compositionally biased region" description="Low complexity" evidence="1">
    <location>
        <begin position="7"/>
        <end position="22"/>
    </location>
</feature>
<accession>A0A9Q8SZK4</accession>
<dbReference type="KEGG" id="clup:CLUP02_12036"/>